<organism evidence="1">
    <name type="scientific">marine metagenome</name>
    <dbReference type="NCBI Taxonomy" id="408172"/>
    <lineage>
        <taxon>unclassified sequences</taxon>
        <taxon>metagenomes</taxon>
        <taxon>ecological metagenomes</taxon>
    </lineage>
</organism>
<evidence type="ECO:0008006" key="2">
    <source>
        <dbReference type="Google" id="ProtNLM"/>
    </source>
</evidence>
<dbReference type="Pfam" id="PF07394">
    <property type="entry name" value="DUF1501"/>
    <property type="match status" value="1"/>
</dbReference>
<evidence type="ECO:0000313" key="1">
    <source>
        <dbReference type="EMBL" id="SVA91271.1"/>
    </source>
</evidence>
<dbReference type="NCBIfam" id="TIGR01409">
    <property type="entry name" value="TAT_signal_seq"/>
    <property type="match status" value="1"/>
</dbReference>
<dbReference type="AlphaFoldDB" id="A0A381ZQM9"/>
<protein>
    <recommendedName>
        <fullName evidence="2">DUF1501 domain-containing protein</fullName>
    </recommendedName>
</protein>
<feature type="non-terminal residue" evidence="1">
    <location>
        <position position="223"/>
    </location>
</feature>
<reference evidence="1" key="1">
    <citation type="submission" date="2018-05" db="EMBL/GenBank/DDBJ databases">
        <authorList>
            <person name="Lanie J.A."/>
            <person name="Ng W.-L."/>
            <person name="Kazmierczak K.M."/>
            <person name="Andrzejewski T.M."/>
            <person name="Davidsen T.M."/>
            <person name="Wayne K.J."/>
            <person name="Tettelin H."/>
            <person name="Glass J.I."/>
            <person name="Rusch D."/>
            <person name="Podicherti R."/>
            <person name="Tsui H.-C.T."/>
            <person name="Winkler M.E."/>
        </authorList>
    </citation>
    <scope>NUCLEOTIDE SEQUENCE</scope>
</reference>
<dbReference type="EMBL" id="UINC01022184">
    <property type="protein sequence ID" value="SVA91271.1"/>
    <property type="molecule type" value="Genomic_DNA"/>
</dbReference>
<proteinExistence type="predicted"/>
<name>A0A381ZQM9_9ZZZZ</name>
<dbReference type="InterPro" id="IPR019546">
    <property type="entry name" value="TAT_signal_bac_arc"/>
</dbReference>
<sequence>MLNLLGLFNNGRSHCDGVSRRDFLKVGGMAAGGLSLGQLLNLEAKQGLGSSQKAVINVFLPGGPSHLDMFDLKPDSPSEVRGEFSPISTNVPGMQICELFPRLAKLGDKFSIIRSICDSEGAHSSYQCMTGHTNRDANLAPAGGWPNWGSWISKIQGNHSGTPANVSLVYPTGAGWSKTGGGGFIGTAHAPMQLVDKDPNKKVSNMTLEGVSLDRLAHREGLR</sequence>
<accession>A0A381ZQM9</accession>
<dbReference type="PROSITE" id="PS51318">
    <property type="entry name" value="TAT"/>
    <property type="match status" value="1"/>
</dbReference>
<dbReference type="InterPro" id="IPR010869">
    <property type="entry name" value="DUF1501"/>
</dbReference>
<dbReference type="InterPro" id="IPR006311">
    <property type="entry name" value="TAT_signal"/>
</dbReference>
<gene>
    <name evidence="1" type="ORF">METZ01_LOCUS144125</name>
</gene>